<sequence>MLMNIIISMLFISNFMFLFMFHPLAMIFLLIVQTIFISLVLFYLLQFPWFSYTLVLVFLGGMLVIFSYMANIASNEMIKTNMYFMIPFFLAAFTGSFMKNEESNCLEYFEFNTLNSMKEFAVMKPFSNLILPVTTLMGSYIILTLLVVVKMSKMNQGNLRIN</sequence>
<reference evidence="2" key="1">
    <citation type="journal article" date="2018" name="Mitochondrial DNA Part B Resour">
        <title>First report on the complete mitochondrial genome of the deep-water scalpellid barnacle Arcoscalpellum epeeum (Cirripedia, Thoracica, Scalpellidae).</title>
        <authorList>
            <person name="Kim S.-J."/>
            <person name="Kang H.M."/>
            <person name="Corbari L."/>
            <person name="Chan B.K.K."/>
        </authorList>
    </citation>
    <scope>NUCLEOTIDE SEQUENCE</scope>
</reference>
<feature type="transmembrane region" description="Helical" evidence="1">
    <location>
        <begin position="129"/>
        <end position="149"/>
    </location>
</feature>
<feature type="transmembrane region" description="Helical" evidence="1">
    <location>
        <begin position="12"/>
        <end position="43"/>
    </location>
</feature>
<name>A0A3Q9EHC3_9CRUS</name>
<keyword evidence="1" id="KW-0812">Transmembrane</keyword>
<accession>A0A3Q9EHC3</accession>
<feature type="transmembrane region" description="Helical" evidence="1">
    <location>
        <begin position="49"/>
        <end position="70"/>
    </location>
</feature>
<protein>
    <submittedName>
        <fullName evidence="2">NADH dehydrogenase subunit 6</fullName>
    </submittedName>
</protein>
<organism evidence="2">
    <name type="scientific">Arcoscalpellum epeeum</name>
    <dbReference type="NCBI Taxonomy" id="2498141"/>
    <lineage>
        <taxon>Eukaryota</taxon>
        <taxon>Metazoa</taxon>
        <taxon>Ecdysozoa</taxon>
        <taxon>Arthropoda</taxon>
        <taxon>Crustacea</taxon>
        <taxon>Multicrustacea</taxon>
        <taxon>Cirripedia</taxon>
        <taxon>Thoracica</taxon>
        <taxon>Thoracicalcarea</taxon>
        <taxon>Scalpellomorpha</taxon>
        <taxon>Scalpelloidea</taxon>
        <taxon>Scalpellidae</taxon>
        <taxon>Arcoscalpellum</taxon>
    </lineage>
</organism>
<geneLocation type="mitochondrion" evidence="2"/>
<dbReference type="EMBL" id="MH791047">
    <property type="protein sequence ID" value="AZQ21939.1"/>
    <property type="molecule type" value="Genomic_DNA"/>
</dbReference>
<keyword evidence="1" id="KW-0472">Membrane</keyword>
<evidence type="ECO:0000313" key="2">
    <source>
        <dbReference type="EMBL" id="AZQ21939.1"/>
    </source>
</evidence>
<proteinExistence type="predicted"/>
<keyword evidence="1" id="KW-1133">Transmembrane helix</keyword>
<keyword evidence="2" id="KW-0496">Mitochondrion</keyword>
<dbReference type="AlphaFoldDB" id="A0A3Q9EHC3"/>
<evidence type="ECO:0000256" key="1">
    <source>
        <dbReference type="SAM" id="Phobius"/>
    </source>
</evidence>
<feature type="transmembrane region" description="Helical" evidence="1">
    <location>
        <begin position="82"/>
        <end position="98"/>
    </location>
</feature>
<gene>
    <name evidence="2" type="primary">ND6</name>
</gene>